<accession>A0ABX7Q7K1</accession>
<proteinExistence type="predicted"/>
<protein>
    <recommendedName>
        <fullName evidence="3">C2H2-type domain-containing protein</fullName>
    </recommendedName>
</protein>
<evidence type="ECO:0000313" key="2">
    <source>
        <dbReference type="Proteomes" id="UP000663651"/>
    </source>
</evidence>
<gene>
    <name evidence="1" type="ORF">JZM60_05980</name>
</gene>
<dbReference type="EMBL" id="CP071382">
    <property type="protein sequence ID" value="QSV46816.1"/>
    <property type="molecule type" value="Genomic_DNA"/>
</dbReference>
<name>A0ABX7Q7K1_9BACT</name>
<reference evidence="1 2" key="1">
    <citation type="submission" date="2021-03" db="EMBL/GenBank/DDBJ databases">
        <title>Geobacter metallireducens gen. nov. sp. nov., a microorganism capable of coupling the complete oxidation of organic compounds to the reduction of iron and other metals.</title>
        <authorList>
            <person name="Li Y."/>
        </authorList>
    </citation>
    <scope>NUCLEOTIDE SEQUENCE [LARGE SCALE GENOMIC DNA]</scope>
    <source>
        <strain evidence="1 2">Jerry-YX</strain>
    </source>
</reference>
<evidence type="ECO:0000313" key="1">
    <source>
        <dbReference type="EMBL" id="QSV46816.1"/>
    </source>
</evidence>
<dbReference type="Proteomes" id="UP000663651">
    <property type="component" value="Chromosome"/>
</dbReference>
<dbReference type="RefSeq" id="WP_207164594.1">
    <property type="nucleotide sequence ID" value="NZ_CP071382.1"/>
</dbReference>
<keyword evidence="2" id="KW-1185">Reference proteome</keyword>
<evidence type="ECO:0008006" key="3">
    <source>
        <dbReference type="Google" id="ProtNLM"/>
    </source>
</evidence>
<organism evidence="1 2">
    <name type="scientific">Geobacter benzoatilyticus</name>
    <dbReference type="NCBI Taxonomy" id="2815309"/>
    <lineage>
        <taxon>Bacteria</taxon>
        <taxon>Pseudomonadati</taxon>
        <taxon>Thermodesulfobacteriota</taxon>
        <taxon>Desulfuromonadia</taxon>
        <taxon>Geobacterales</taxon>
        <taxon>Geobacteraceae</taxon>
        <taxon>Geobacter</taxon>
    </lineage>
</organism>
<sequence length="60" mass="6860">MSAQEQSCDIRVWCEECQQSSYTTKEEKYLCAVCGKILKLDHEVRHEGFPHVSGDPDNLS</sequence>